<keyword evidence="2" id="KW-0560">Oxidoreductase</keyword>
<dbReference type="NCBIfam" id="TIGR03467">
    <property type="entry name" value="HpnE"/>
    <property type="match status" value="1"/>
</dbReference>
<dbReference type="InterPro" id="IPR002937">
    <property type="entry name" value="Amino_oxidase"/>
</dbReference>
<dbReference type="InterPro" id="IPR001613">
    <property type="entry name" value="Flavin_amine_oxidase"/>
</dbReference>
<protein>
    <submittedName>
        <fullName evidence="5">Squalene-associated FAD-dependent desaturase</fullName>
    </submittedName>
</protein>
<dbReference type="Proteomes" id="UP000256269">
    <property type="component" value="Unassembled WGS sequence"/>
</dbReference>
<dbReference type="PROSITE" id="PS51257">
    <property type="entry name" value="PROKAR_LIPOPROTEIN"/>
    <property type="match status" value="1"/>
</dbReference>
<dbReference type="OrthoDB" id="7849608at2"/>
<feature type="binding site" evidence="3">
    <location>
        <begin position="32"/>
        <end position="33"/>
    </location>
    <ligand>
        <name>FAD</name>
        <dbReference type="ChEBI" id="CHEBI:57692"/>
    </ligand>
</feature>
<evidence type="ECO:0000256" key="2">
    <source>
        <dbReference type="ARBA" id="ARBA00023002"/>
    </source>
</evidence>
<dbReference type="Pfam" id="PF01593">
    <property type="entry name" value="Amino_oxidase"/>
    <property type="match status" value="1"/>
</dbReference>
<name>A0A3E0HGQ7_9PSEU</name>
<evidence type="ECO:0000259" key="4">
    <source>
        <dbReference type="Pfam" id="PF01593"/>
    </source>
</evidence>
<evidence type="ECO:0000313" key="6">
    <source>
        <dbReference type="Proteomes" id="UP000256269"/>
    </source>
</evidence>
<comment type="caution">
    <text evidence="5">The sequence shown here is derived from an EMBL/GenBank/DDBJ whole genome shotgun (WGS) entry which is preliminary data.</text>
</comment>
<evidence type="ECO:0000313" key="5">
    <source>
        <dbReference type="EMBL" id="REH44891.1"/>
    </source>
</evidence>
<accession>A0A3E0HGQ7</accession>
<proteinExistence type="predicted"/>
<evidence type="ECO:0000256" key="1">
    <source>
        <dbReference type="ARBA" id="ARBA00001974"/>
    </source>
</evidence>
<dbReference type="EMBL" id="QUNO01000008">
    <property type="protein sequence ID" value="REH44891.1"/>
    <property type="molecule type" value="Genomic_DNA"/>
</dbReference>
<dbReference type="PANTHER" id="PTHR42923:SF47">
    <property type="entry name" value="BLR3003 PROTEIN"/>
    <property type="match status" value="1"/>
</dbReference>
<dbReference type="SUPFAM" id="SSF51905">
    <property type="entry name" value="FAD/NAD(P)-binding domain"/>
    <property type="match status" value="1"/>
</dbReference>
<sequence>MTARVVVVGGGLAGLTAACELADRGLDVTLLEARPRLGGVTFSFTRGDLVVDNGQHVLLRCYTAYLDFLRRLGVAHHIDMQRRMRIPVQGADGTLGSLSRTALPAPLHLLGSLATYKLLSPADRLRAARAVPAMRRLDPADPRLDEQSLGDWLRVHGQNDATIAALWNLITVAALNCDADEASLALAAKVFRTGLLDRSENCDIGVPAVPLSRLHGDPAMEYLRARGTQVRLRAAVKEIRRDGNGFEVVTADETVPADAVVVAAPADAAAKLLPDVVTEDLGHSPIFNVHVVFPRRVTDLPFVAVVGSPVQWVFDRTEVSGVTQGQYLAVSVSAAADWIDQPVQELRELFLPEISRVLPGAAGQVPTDFFVTKERTATFRQQPGSGRRRAHQRTGTPGLVLAGAWTATGWPDTMEGAVRSGQNAVRLLMEQLPAPVSEVAR</sequence>
<organism evidence="5 6">
    <name type="scientific">Kutzneria buriramensis</name>
    <dbReference type="NCBI Taxonomy" id="1045776"/>
    <lineage>
        <taxon>Bacteria</taxon>
        <taxon>Bacillati</taxon>
        <taxon>Actinomycetota</taxon>
        <taxon>Actinomycetes</taxon>
        <taxon>Pseudonocardiales</taxon>
        <taxon>Pseudonocardiaceae</taxon>
        <taxon>Kutzneria</taxon>
    </lineage>
</organism>
<evidence type="ECO:0000256" key="3">
    <source>
        <dbReference type="PIRSR" id="PIRSR601613-1"/>
    </source>
</evidence>
<dbReference type="AlphaFoldDB" id="A0A3E0HGQ7"/>
<dbReference type="Gene3D" id="3.50.50.60">
    <property type="entry name" value="FAD/NAD(P)-binding domain"/>
    <property type="match status" value="1"/>
</dbReference>
<dbReference type="PANTHER" id="PTHR42923">
    <property type="entry name" value="PROTOPORPHYRINOGEN OXIDASE"/>
    <property type="match status" value="1"/>
</dbReference>
<feature type="domain" description="Amine oxidase" evidence="4">
    <location>
        <begin position="12"/>
        <end position="428"/>
    </location>
</feature>
<comment type="cofactor">
    <cofactor evidence="1">
        <name>FAD</name>
        <dbReference type="ChEBI" id="CHEBI:57692"/>
    </cofactor>
</comment>
<dbReference type="InterPro" id="IPR050464">
    <property type="entry name" value="Zeta_carotene_desat/Oxidored"/>
</dbReference>
<dbReference type="InterPro" id="IPR017830">
    <property type="entry name" value="SQase_HpnE"/>
</dbReference>
<reference evidence="5 6" key="1">
    <citation type="submission" date="2018-08" db="EMBL/GenBank/DDBJ databases">
        <title>Genomic Encyclopedia of Archaeal and Bacterial Type Strains, Phase II (KMG-II): from individual species to whole genera.</title>
        <authorList>
            <person name="Goeker M."/>
        </authorList>
    </citation>
    <scope>NUCLEOTIDE SEQUENCE [LARGE SCALE GENOMIC DNA]</scope>
    <source>
        <strain evidence="5 6">DSM 45791</strain>
    </source>
</reference>
<keyword evidence="6" id="KW-1185">Reference proteome</keyword>
<dbReference type="InterPro" id="IPR036188">
    <property type="entry name" value="FAD/NAD-bd_sf"/>
</dbReference>
<dbReference type="PRINTS" id="PR00757">
    <property type="entry name" value="AMINEOXDASEF"/>
</dbReference>
<dbReference type="RefSeq" id="WP_116176793.1">
    <property type="nucleotide sequence ID" value="NZ_CP144375.1"/>
</dbReference>
<dbReference type="GO" id="GO:0016491">
    <property type="term" value="F:oxidoreductase activity"/>
    <property type="evidence" value="ECO:0007669"/>
    <property type="project" value="UniProtKB-KW"/>
</dbReference>
<gene>
    <name evidence="5" type="ORF">BCF44_108372</name>
</gene>
<feature type="binding site" evidence="3">
    <location>
        <position position="236"/>
    </location>
    <ligand>
        <name>FAD</name>
        <dbReference type="ChEBI" id="CHEBI:57692"/>
    </ligand>
</feature>